<dbReference type="GO" id="GO:0016020">
    <property type="term" value="C:membrane"/>
    <property type="evidence" value="ECO:0007669"/>
    <property type="project" value="TreeGrafter"/>
</dbReference>
<dbReference type="PANTHER" id="PTHR43490">
    <property type="entry name" value="(+)-NEOMENTHOL DEHYDROGENASE"/>
    <property type="match status" value="1"/>
</dbReference>
<dbReference type="InterPro" id="IPR036291">
    <property type="entry name" value="NAD(P)-bd_dom_sf"/>
</dbReference>
<evidence type="ECO:0000313" key="5">
    <source>
        <dbReference type="RefSeq" id="XP_039131818.1"/>
    </source>
</evidence>
<accession>A0AB40BY16</accession>
<name>A0AB40BY16_DIOCR</name>
<dbReference type="Pfam" id="PF00106">
    <property type="entry name" value="adh_short"/>
    <property type="match status" value="1"/>
</dbReference>
<dbReference type="SUPFAM" id="SSF51735">
    <property type="entry name" value="NAD(P)-binding Rossmann-fold domains"/>
    <property type="match status" value="1"/>
</dbReference>
<keyword evidence="4" id="KW-1185">Reference proteome</keyword>
<dbReference type="GO" id="GO:0016491">
    <property type="term" value="F:oxidoreductase activity"/>
    <property type="evidence" value="ECO:0007669"/>
    <property type="project" value="UniProtKB-KW"/>
</dbReference>
<comment type="similarity">
    <text evidence="1">Belongs to the short-chain dehydrogenases/reductases (SDR) family.</text>
</comment>
<reference evidence="5" key="1">
    <citation type="submission" date="2025-08" db="UniProtKB">
        <authorList>
            <consortium name="RefSeq"/>
        </authorList>
    </citation>
    <scope>IDENTIFICATION</scope>
</reference>
<organism evidence="4 5">
    <name type="scientific">Dioscorea cayennensis subsp. rotundata</name>
    <name type="common">White Guinea yam</name>
    <name type="synonym">Dioscorea rotundata</name>
    <dbReference type="NCBI Taxonomy" id="55577"/>
    <lineage>
        <taxon>Eukaryota</taxon>
        <taxon>Viridiplantae</taxon>
        <taxon>Streptophyta</taxon>
        <taxon>Embryophyta</taxon>
        <taxon>Tracheophyta</taxon>
        <taxon>Spermatophyta</taxon>
        <taxon>Magnoliopsida</taxon>
        <taxon>Liliopsida</taxon>
        <taxon>Dioscoreales</taxon>
        <taxon>Dioscoreaceae</taxon>
        <taxon>Dioscorea</taxon>
    </lineage>
</organism>
<protein>
    <submittedName>
        <fullName evidence="5">Salutaridine reductase-like</fullName>
    </submittedName>
</protein>
<gene>
    <name evidence="5" type="primary">LOC120268507</name>
</gene>
<evidence type="ECO:0000256" key="2">
    <source>
        <dbReference type="ARBA" id="ARBA00022857"/>
    </source>
</evidence>
<dbReference type="GeneID" id="120268507"/>
<evidence type="ECO:0000256" key="1">
    <source>
        <dbReference type="ARBA" id="ARBA00006484"/>
    </source>
</evidence>
<proteinExistence type="inferred from homology"/>
<dbReference type="InterPro" id="IPR002347">
    <property type="entry name" value="SDR_fam"/>
</dbReference>
<dbReference type="Gene3D" id="3.40.50.720">
    <property type="entry name" value="NAD(P)-binding Rossmann-like Domain"/>
    <property type="match status" value="1"/>
</dbReference>
<dbReference type="PRINTS" id="PR00081">
    <property type="entry name" value="GDHRDH"/>
</dbReference>
<dbReference type="Proteomes" id="UP001515500">
    <property type="component" value="Chromosome 9"/>
</dbReference>
<keyword evidence="3" id="KW-0560">Oxidoreductase</keyword>
<dbReference type="AlphaFoldDB" id="A0AB40BY16"/>
<keyword evidence="2" id="KW-0521">NADP</keyword>
<sequence>MESKCKPTEKRIAVVTGANKGIGVEIVRQLANNGIMVILIARDEKRGTEAVEKLINSGVSDVLFHQLDVSDSSSVVSLAHFIKTKFGKLDILINNAAIVGLTIHSNSYTAVEEEELEKSEEKEMIKLLKRISMSTEIYQNAEECLNINYYGTKRMTEELIFLLQLSTQLKIVNVSSILGKLEHFLNNDKIVEKLSDTNGLTEEELDKMLKHFLNDFKEGKLESNGIIAKKFPTFCVNSVHPGFVRIDMSWGLGTLSPEEGAKGPVMLALLPEDGPSGCYIDGTKISSI</sequence>
<dbReference type="RefSeq" id="XP_039131818.1">
    <property type="nucleotide sequence ID" value="XM_039275884.1"/>
</dbReference>
<evidence type="ECO:0000313" key="4">
    <source>
        <dbReference type="Proteomes" id="UP001515500"/>
    </source>
</evidence>
<dbReference type="PANTHER" id="PTHR43490:SF73">
    <property type="entry name" value="OS07G0685800 PROTEIN"/>
    <property type="match status" value="1"/>
</dbReference>
<evidence type="ECO:0000256" key="3">
    <source>
        <dbReference type="ARBA" id="ARBA00023002"/>
    </source>
</evidence>